<evidence type="ECO:0000256" key="3">
    <source>
        <dbReference type="ARBA" id="ARBA00012670"/>
    </source>
</evidence>
<keyword evidence="5" id="KW-0378">Hydrolase</keyword>
<dbReference type="InterPro" id="IPR055235">
    <property type="entry name" value="ASD1_cat"/>
</dbReference>
<dbReference type="Gene3D" id="2.60.120.260">
    <property type="entry name" value="Galactose-binding domain-like"/>
    <property type="match status" value="1"/>
</dbReference>
<dbReference type="Proteomes" id="UP000773064">
    <property type="component" value="Unassembled WGS sequence"/>
</dbReference>
<keyword evidence="9" id="KW-1185">Reference proteome</keyword>
<reference evidence="8 9" key="1">
    <citation type="journal article" date="2021" name="Environ. Microbiol.">
        <title>Genetic insights into the dark matter of the mammalian gut microbiota through targeted genome reconstruction.</title>
        <authorList>
            <person name="Lugli G.A."/>
            <person name="Alessandri G."/>
            <person name="Milani C."/>
            <person name="Viappiani A."/>
            <person name="Fontana F."/>
            <person name="Tarracchini C."/>
            <person name="Mancabelli L."/>
            <person name="Argentini C."/>
            <person name="Ruiz L."/>
            <person name="Margolles A."/>
            <person name="van Sinderen D."/>
            <person name="Turroni F."/>
            <person name="Ventura M."/>
        </authorList>
    </citation>
    <scope>NUCLEOTIDE SEQUENCE [LARGE SCALE GENOMIC DNA]</scope>
    <source>
        <strain evidence="8 9">MA2</strain>
    </source>
</reference>
<evidence type="ECO:0000259" key="7">
    <source>
        <dbReference type="SMART" id="SM00813"/>
    </source>
</evidence>
<dbReference type="EC" id="3.2.1.55" evidence="3"/>
<feature type="region of interest" description="Disordered" evidence="6">
    <location>
        <begin position="198"/>
        <end position="219"/>
    </location>
</feature>
<dbReference type="SMART" id="SM00813">
    <property type="entry name" value="Alpha-L-AF_C"/>
    <property type="match status" value="1"/>
</dbReference>
<evidence type="ECO:0000313" key="9">
    <source>
        <dbReference type="Proteomes" id="UP000773064"/>
    </source>
</evidence>
<dbReference type="RefSeq" id="WP_214358044.1">
    <property type="nucleotide sequence ID" value="NZ_JAFEJS010000004.1"/>
</dbReference>
<evidence type="ECO:0000313" key="8">
    <source>
        <dbReference type="EMBL" id="MBT1172769.1"/>
    </source>
</evidence>
<protein>
    <recommendedName>
        <fullName evidence="3">non-reducing end alpha-L-arabinofuranosidase</fullName>
        <ecNumber evidence="3">3.2.1.55</ecNumber>
    </recommendedName>
</protein>
<gene>
    <name evidence="8" type="ORF">JS528_05255</name>
</gene>
<sequence>MADKLTATLDKAGVRRISTDLWGVFFEDISYAADGGLNAELVQNGAFEYDRADREGWSNYSFWRKVVPAGSFAAFAIRDKAPVADENPHYATVEVGSVAGGAPALENVGFDGMTLRAGETYAFSVWTRAHGEALPVEVSLIGDDGVTLASATLEAPASTSDGAWTQVHAELTVPAAPAVAGSGEGAASDVSAAGIADRMDGRPADAPDAGPAADDAVSDGGSTVYAGKPVVARHAVLRLGFPKTGVVDLDFVSLEPRTTYKGLEHFCPDLVEALADLKPRFMRFPGGCVAHGLGLDNMYHWDRTIGPVEHRPHDFNLWGYHQSFRLGYYEYLRLCETIGAKPLPVLAAGVSCQNTAQGPVPIALEDMPAYIDEVLALIDFCNADPADNAWAAKRAAMGHPEPFGLEYLGIGNEDLIDDVFKDRFERIFEAVKARHPEITVVGTIGPAPSGRDYERGWAYARKARIPIVDEHSYQSSSWWFHNLDHYDATDREGPKVYLGEYGSWGTGLINALSEAAFMGRAMELNGDVVHMASYAPLFCKNGHNSWDPDLIYFDNERVYHPYSYWVQKLYANTTADTAWPVALDGPVALRRDLPNRIGLRIEGGATVDFTDLSIDTADGRHVDLPDVAYRNGSGSIDLPVPADLAADAYTIHATITYREGMWGVGIVSGDVKGPNRNRASFGRGFALQLVRDGSGYNLANTETSMDAVTPGTTWHVRLEIADRGESMKLFIDDEPVLEGRETPDEPRRVIAVSRDSTAGVDYIRIVNALPDAADVDLTQVLDVLDVPDAARVGVKATVLTGDDPYAGTRGEESPTAPIERDADLTGGTYTAPAWSFTVLVIRR</sequence>
<accession>A0ABS5UPG4</accession>
<dbReference type="Gene3D" id="3.20.20.80">
    <property type="entry name" value="Glycosidases"/>
    <property type="match status" value="1"/>
</dbReference>
<evidence type="ECO:0000256" key="6">
    <source>
        <dbReference type="SAM" id="MobiDB-lite"/>
    </source>
</evidence>
<comment type="catalytic activity">
    <reaction evidence="1">
        <text>Hydrolysis of terminal non-reducing alpha-L-arabinofuranoside residues in alpha-L-arabinosides.</text>
        <dbReference type="EC" id="3.2.1.55"/>
    </reaction>
</comment>
<evidence type="ECO:0000256" key="2">
    <source>
        <dbReference type="ARBA" id="ARBA00007186"/>
    </source>
</evidence>
<keyword evidence="4" id="KW-0732">Signal</keyword>
<comment type="similarity">
    <text evidence="2">Belongs to the glycosyl hydrolase 51 family.</text>
</comment>
<dbReference type="InterPro" id="IPR051563">
    <property type="entry name" value="Glycosyl_Hydrolase_51"/>
</dbReference>
<evidence type="ECO:0000256" key="5">
    <source>
        <dbReference type="ARBA" id="ARBA00022801"/>
    </source>
</evidence>
<dbReference type="EMBL" id="JAFEJS010000004">
    <property type="protein sequence ID" value="MBT1172769.1"/>
    <property type="molecule type" value="Genomic_DNA"/>
</dbReference>
<feature type="domain" description="Alpha-L-arabinofuranosidase C-terminal" evidence="7">
    <location>
        <begin position="499"/>
        <end position="835"/>
    </location>
</feature>
<organism evidence="8 9">
    <name type="scientific">Bifidobacterium santillanense</name>
    <dbReference type="NCBI Taxonomy" id="2809028"/>
    <lineage>
        <taxon>Bacteria</taxon>
        <taxon>Bacillati</taxon>
        <taxon>Actinomycetota</taxon>
        <taxon>Actinomycetes</taxon>
        <taxon>Bifidobacteriales</taxon>
        <taxon>Bifidobacteriaceae</taxon>
        <taxon>Bifidobacterium</taxon>
    </lineage>
</organism>
<evidence type="ECO:0000256" key="1">
    <source>
        <dbReference type="ARBA" id="ARBA00001462"/>
    </source>
</evidence>
<evidence type="ECO:0000256" key="4">
    <source>
        <dbReference type="ARBA" id="ARBA00022729"/>
    </source>
</evidence>
<dbReference type="InterPro" id="IPR017853">
    <property type="entry name" value="GH"/>
</dbReference>
<comment type="caution">
    <text evidence="8">The sequence shown here is derived from an EMBL/GenBank/DDBJ whole genome shotgun (WGS) entry which is preliminary data.</text>
</comment>
<proteinExistence type="inferred from homology"/>
<dbReference type="SUPFAM" id="SSF51445">
    <property type="entry name" value="(Trans)glycosidases"/>
    <property type="match status" value="1"/>
</dbReference>
<name>A0ABS5UPG4_9BIFI</name>
<dbReference type="Pfam" id="PF06964">
    <property type="entry name" value="Alpha-L-AF_C"/>
    <property type="match status" value="1"/>
</dbReference>
<feature type="compositionally biased region" description="Low complexity" evidence="6">
    <location>
        <begin position="206"/>
        <end position="219"/>
    </location>
</feature>
<dbReference type="PANTHER" id="PTHR31776">
    <property type="entry name" value="ALPHA-L-ARABINOFURANOSIDASE 1"/>
    <property type="match status" value="1"/>
</dbReference>
<dbReference type="PANTHER" id="PTHR31776:SF26">
    <property type="entry name" value="SECRETED ARABINOSIDASE"/>
    <property type="match status" value="1"/>
</dbReference>
<dbReference type="InterPro" id="IPR010720">
    <property type="entry name" value="Alpha-L-AF_C"/>
</dbReference>
<feature type="region of interest" description="Disordered" evidence="6">
    <location>
        <begin position="802"/>
        <end position="822"/>
    </location>
</feature>
<dbReference type="Pfam" id="PF22848">
    <property type="entry name" value="ASD1_dom"/>
    <property type="match status" value="1"/>
</dbReference>